<gene>
    <name evidence="2" type="ORF">HAX54_010635</name>
</gene>
<evidence type="ECO:0000313" key="3">
    <source>
        <dbReference type="Proteomes" id="UP000823775"/>
    </source>
</evidence>
<name>A0ABS8RXF5_DATST</name>
<feature type="region of interest" description="Disordered" evidence="1">
    <location>
        <begin position="58"/>
        <end position="114"/>
    </location>
</feature>
<evidence type="ECO:0000256" key="1">
    <source>
        <dbReference type="SAM" id="MobiDB-lite"/>
    </source>
</evidence>
<comment type="caution">
    <text evidence="2">The sequence shown here is derived from an EMBL/GenBank/DDBJ whole genome shotgun (WGS) entry which is preliminary data.</text>
</comment>
<sequence length="114" mass="13086">MSREARIWLKIICAYLVPGKHVTHVTRERVCLVFSLMNGRPVNVGQIDEEVVDYRPWYDPKGLDVTKTKEPEDFDDDDDTDEKQARVDSDLEFDDDGDDSEMGEAAYSPTNDED</sequence>
<accession>A0ABS8RXF5</accession>
<feature type="compositionally biased region" description="Basic and acidic residues" evidence="1">
    <location>
        <begin position="58"/>
        <end position="71"/>
    </location>
</feature>
<dbReference type="EMBL" id="JACEIK010000159">
    <property type="protein sequence ID" value="MCD7451282.1"/>
    <property type="molecule type" value="Genomic_DNA"/>
</dbReference>
<protein>
    <submittedName>
        <fullName evidence="2">Uncharacterized protein</fullName>
    </submittedName>
</protein>
<proteinExistence type="predicted"/>
<feature type="compositionally biased region" description="Acidic residues" evidence="1">
    <location>
        <begin position="90"/>
        <end position="102"/>
    </location>
</feature>
<reference evidence="2 3" key="1">
    <citation type="journal article" date="2021" name="BMC Genomics">
        <title>Datura genome reveals duplications of psychoactive alkaloid biosynthetic genes and high mutation rate following tissue culture.</title>
        <authorList>
            <person name="Rajewski A."/>
            <person name="Carter-House D."/>
            <person name="Stajich J."/>
            <person name="Litt A."/>
        </authorList>
    </citation>
    <scope>NUCLEOTIDE SEQUENCE [LARGE SCALE GENOMIC DNA]</scope>
    <source>
        <strain evidence="2">AR-01</strain>
    </source>
</reference>
<evidence type="ECO:0000313" key="2">
    <source>
        <dbReference type="EMBL" id="MCD7451282.1"/>
    </source>
</evidence>
<organism evidence="2 3">
    <name type="scientific">Datura stramonium</name>
    <name type="common">Jimsonweed</name>
    <name type="synonym">Common thornapple</name>
    <dbReference type="NCBI Taxonomy" id="4076"/>
    <lineage>
        <taxon>Eukaryota</taxon>
        <taxon>Viridiplantae</taxon>
        <taxon>Streptophyta</taxon>
        <taxon>Embryophyta</taxon>
        <taxon>Tracheophyta</taxon>
        <taxon>Spermatophyta</taxon>
        <taxon>Magnoliopsida</taxon>
        <taxon>eudicotyledons</taxon>
        <taxon>Gunneridae</taxon>
        <taxon>Pentapetalae</taxon>
        <taxon>asterids</taxon>
        <taxon>lamiids</taxon>
        <taxon>Solanales</taxon>
        <taxon>Solanaceae</taxon>
        <taxon>Solanoideae</taxon>
        <taxon>Datureae</taxon>
        <taxon>Datura</taxon>
    </lineage>
</organism>
<feature type="compositionally biased region" description="Acidic residues" evidence="1">
    <location>
        <begin position="72"/>
        <end position="81"/>
    </location>
</feature>
<dbReference type="Proteomes" id="UP000823775">
    <property type="component" value="Unassembled WGS sequence"/>
</dbReference>
<keyword evidence="3" id="KW-1185">Reference proteome</keyword>